<gene>
    <name evidence="2" type="ORF">HNP82_000419</name>
</gene>
<keyword evidence="3" id="KW-1185">Reference proteome</keyword>
<keyword evidence="1" id="KW-1133">Transmembrane helix</keyword>
<evidence type="ECO:0000256" key="1">
    <source>
        <dbReference type="SAM" id="Phobius"/>
    </source>
</evidence>
<name>A0A7W8H808_9FIRM</name>
<keyword evidence="1" id="KW-0472">Membrane</keyword>
<accession>A0A7W8H808</accession>
<reference evidence="2 3" key="1">
    <citation type="submission" date="2020-08" db="EMBL/GenBank/DDBJ databases">
        <title>Genomic Encyclopedia of Type Strains, Phase IV (KMG-IV): sequencing the most valuable type-strain genomes for metagenomic binning, comparative biology and taxonomic classification.</title>
        <authorList>
            <person name="Goeker M."/>
        </authorList>
    </citation>
    <scope>NUCLEOTIDE SEQUENCE [LARGE SCALE GENOMIC DNA]</scope>
    <source>
        <strain evidence="2 3">DSM 106146</strain>
    </source>
</reference>
<sequence>MFYNRKSKRIVSGVIIGIVIFAMVAGIIASFGA</sequence>
<dbReference type="Proteomes" id="UP000543642">
    <property type="component" value="Unassembled WGS sequence"/>
</dbReference>
<comment type="caution">
    <text evidence="2">The sequence shown here is derived from an EMBL/GenBank/DDBJ whole genome shotgun (WGS) entry which is preliminary data.</text>
</comment>
<keyword evidence="1" id="KW-0812">Transmembrane</keyword>
<dbReference type="AlphaFoldDB" id="A0A7W8H808"/>
<feature type="transmembrane region" description="Helical" evidence="1">
    <location>
        <begin position="12"/>
        <end position="32"/>
    </location>
</feature>
<organism evidence="2 3">
    <name type="scientific">Catenibacillus scindens</name>
    <dbReference type="NCBI Taxonomy" id="673271"/>
    <lineage>
        <taxon>Bacteria</taxon>
        <taxon>Bacillati</taxon>
        <taxon>Bacillota</taxon>
        <taxon>Clostridia</taxon>
        <taxon>Lachnospirales</taxon>
        <taxon>Lachnospiraceae</taxon>
        <taxon>Catenibacillus</taxon>
    </lineage>
</organism>
<evidence type="ECO:0000313" key="3">
    <source>
        <dbReference type="Proteomes" id="UP000543642"/>
    </source>
</evidence>
<evidence type="ECO:0000313" key="2">
    <source>
        <dbReference type="EMBL" id="MBB5263325.1"/>
    </source>
</evidence>
<proteinExistence type="predicted"/>
<dbReference type="EMBL" id="JACHFW010000001">
    <property type="protein sequence ID" value="MBB5263325.1"/>
    <property type="molecule type" value="Genomic_DNA"/>
</dbReference>
<protein>
    <submittedName>
        <fullName evidence="2">Uncharacterized protein</fullName>
    </submittedName>
</protein>